<dbReference type="STRING" id="279058.LT85_3496"/>
<gene>
    <name evidence="1" type="ORF">LT85_3496</name>
</gene>
<reference evidence="2" key="1">
    <citation type="journal article" date="2014" name="Soil Biol. Biochem.">
        <title>Structure and function of bacterial communities in ageing soils: Insights from the Mendocino ecological staircase.</title>
        <authorList>
            <person name="Uroz S."/>
            <person name="Tech J.J."/>
            <person name="Sawaya N.A."/>
            <person name="Frey-Klett P."/>
            <person name="Leveau J.H.J."/>
        </authorList>
    </citation>
    <scope>NUCLEOTIDE SEQUENCE [LARGE SCALE GENOMIC DNA]</scope>
    <source>
        <strain evidence="2">Cal35</strain>
    </source>
</reference>
<dbReference type="HOGENOM" id="CLU_2000001_0_0_4"/>
<dbReference type="AlphaFoldDB" id="A0A0A1FG51"/>
<name>A0A0A1FG51_9BURK</name>
<keyword evidence="2" id="KW-1185">Reference proteome</keyword>
<proteinExistence type="predicted"/>
<evidence type="ECO:0000313" key="2">
    <source>
        <dbReference type="Proteomes" id="UP000030302"/>
    </source>
</evidence>
<dbReference type="KEGG" id="care:LT85_3496"/>
<evidence type="ECO:0000313" key="1">
    <source>
        <dbReference type="EMBL" id="AIY42654.1"/>
    </source>
</evidence>
<dbReference type="Proteomes" id="UP000030302">
    <property type="component" value="Chromosome"/>
</dbReference>
<sequence length="124" mass="13350">MNKENAMNSPDSNTARIQLGHDRSNMFYASRGTAIVSLQGNILIAEAASHLVDITVANRALIAEGDCHVIQRGGWVRLCAQGGGKATGLIILPTRNFLGSLLARWLRRGNTSTHPANRTEAIES</sequence>
<accession>A0A0A1FG51</accession>
<organism evidence="1 2">
    <name type="scientific">Collimonas arenae</name>
    <dbReference type="NCBI Taxonomy" id="279058"/>
    <lineage>
        <taxon>Bacteria</taxon>
        <taxon>Pseudomonadati</taxon>
        <taxon>Pseudomonadota</taxon>
        <taxon>Betaproteobacteria</taxon>
        <taxon>Burkholderiales</taxon>
        <taxon>Oxalobacteraceae</taxon>
        <taxon>Collimonas</taxon>
    </lineage>
</organism>
<dbReference type="EMBL" id="CP009962">
    <property type="protein sequence ID" value="AIY42654.1"/>
    <property type="molecule type" value="Genomic_DNA"/>
</dbReference>
<protein>
    <submittedName>
        <fullName evidence="1">Uncharacterized protein</fullName>
    </submittedName>
</protein>